<proteinExistence type="predicted"/>
<evidence type="ECO:0000256" key="1">
    <source>
        <dbReference type="SAM" id="MobiDB-lite"/>
    </source>
</evidence>
<feature type="region of interest" description="Disordered" evidence="1">
    <location>
        <begin position="283"/>
        <end position="309"/>
    </location>
</feature>
<name>A0ABR1MKM0_9PEZI</name>
<dbReference type="EMBL" id="JBBPDW010000005">
    <property type="protein sequence ID" value="KAK7552323.1"/>
    <property type="molecule type" value="Genomic_DNA"/>
</dbReference>
<feature type="compositionally biased region" description="Low complexity" evidence="1">
    <location>
        <begin position="321"/>
        <end position="331"/>
    </location>
</feature>
<keyword evidence="3" id="KW-1185">Reference proteome</keyword>
<organism evidence="2 3">
    <name type="scientific">Phyllosticta citricarpa</name>
    <dbReference type="NCBI Taxonomy" id="55181"/>
    <lineage>
        <taxon>Eukaryota</taxon>
        <taxon>Fungi</taxon>
        <taxon>Dikarya</taxon>
        <taxon>Ascomycota</taxon>
        <taxon>Pezizomycotina</taxon>
        <taxon>Dothideomycetes</taxon>
        <taxon>Dothideomycetes incertae sedis</taxon>
        <taxon>Botryosphaeriales</taxon>
        <taxon>Phyllostictaceae</taxon>
        <taxon>Phyllosticta</taxon>
    </lineage>
</organism>
<evidence type="ECO:0000313" key="2">
    <source>
        <dbReference type="EMBL" id="KAK7552323.1"/>
    </source>
</evidence>
<dbReference type="Proteomes" id="UP001365128">
    <property type="component" value="Unassembled WGS sequence"/>
</dbReference>
<protein>
    <submittedName>
        <fullName evidence="2">Uncharacterized protein</fullName>
    </submittedName>
</protein>
<feature type="region of interest" description="Disordered" evidence="1">
    <location>
        <begin position="321"/>
        <end position="345"/>
    </location>
</feature>
<sequence length="345" mass="38168">MGETGGGANQSTCEVAMSVAVLSPVWPECYLTWLLVSGSFCCPRLFALPFFFFFFIIEAPSPSFCGPNQTGNSTEHLLLRLGSLSSLLFDSPSHSPRNPSIFAHILPLSLTQHCPIINSKRLVETPQASCNVRSKRAAHHTLPLSASSGRKDQRAGFRGREFRHAEWPVYARSCVWRSSDRTLSSNSVEDEDLGGFPWASQLRGDVSLIQGCRSLLQQTETSTTCARFFFCAGECSATQRSPWTQQRQEEMCPPRQTDRATDAGARSQVRSFLLTNQAAARLSIRSPSTRTTERAHHTHGARSTSIVPGQRHHCALLQEIRSSASTSNRAAAAEDSRRRQSGRRR</sequence>
<feature type="region of interest" description="Disordered" evidence="1">
    <location>
        <begin position="245"/>
        <end position="265"/>
    </location>
</feature>
<evidence type="ECO:0000313" key="3">
    <source>
        <dbReference type="Proteomes" id="UP001365128"/>
    </source>
</evidence>
<accession>A0ABR1MKM0</accession>
<gene>
    <name evidence="2" type="ORF">IWX46DRAFT_338582</name>
</gene>
<feature type="compositionally biased region" description="Basic and acidic residues" evidence="1">
    <location>
        <begin position="247"/>
        <end position="261"/>
    </location>
</feature>
<reference evidence="2 3" key="1">
    <citation type="submission" date="2024-04" db="EMBL/GenBank/DDBJ databases">
        <title>Phyllosticta paracitricarpa is synonymous to the EU quarantine fungus P. citricarpa based on phylogenomic analyses.</title>
        <authorList>
            <consortium name="Lawrence Berkeley National Laboratory"/>
            <person name="Van Ingen-Buijs V.A."/>
            <person name="Van Westerhoven A.C."/>
            <person name="Haridas S."/>
            <person name="Skiadas P."/>
            <person name="Martin F."/>
            <person name="Groenewald J.Z."/>
            <person name="Crous P.W."/>
            <person name="Seidl M.F."/>
        </authorList>
    </citation>
    <scope>NUCLEOTIDE SEQUENCE [LARGE SCALE GENOMIC DNA]</scope>
    <source>
        <strain evidence="2 3">CBS 122670</strain>
    </source>
</reference>
<comment type="caution">
    <text evidence="2">The sequence shown here is derived from an EMBL/GenBank/DDBJ whole genome shotgun (WGS) entry which is preliminary data.</text>
</comment>